<gene>
    <name evidence="2" type="ORF">EBB54_24840</name>
</gene>
<organism evidence="2 3">
    <name type="scientific">Schaedlerella arabinosiphila</name>
    <dbReference type="NCBI Taxonomy" id="2044587"/>
    <lineage>
        <taxon>Bacteria</taxon>
        <taxon>Bacillati</taxon>
        <taxon>Bacillota</taxon>
        <taxon>Clostridia</taxon>
        <taxon>Lachnospirales</taxon>
        <taxon>Lachnospiraceae</taxon>
        <taxon>Schaedlerella</taxon>
    </lineage>
</organism>
<sequence>MKKRHSHYDGSRGSLTVEALLFLIPFMMAFCTLINAARFVQAEMLIHHAITQTAKQVSTYSYVLTKAEISSRIQETNRKSEKFQVTVEEAASSIQGFTNALSNTDELFDEMLSLIKSEGRNAVLTKMIGSFSKRNIENSISLISGDPDRFLENIGIVGGMEGLDFEKSKWLSNGEGKGNVEIIVDYTMENLLFPDFKFGQKRFCQCAYTSIW</sequence>
<evidence type="ECO:0008006" key="4">
    <source>
        <dbReference type="Google" id="ProtNLM"/>
    </source>
</evidence>
<dbReference type="Proteomes" id="UP000274920">
    <property type="component" value="Unassembled WGS sequence"/>
</dbReference>
<evidence type="ECO:0000313" key="2">
    <source>
        <dbReference type="EMBL" id="RRK34198.1"/>
    </source>
</evidence>
<reference evidence="2" key="1">
    <citation type="submission" date="2018-10" db="EMBL/GenBank/DDBJ databases">
        <title>Schaedlerella arabinophila gen. nov. sp. nov., isolated from the mouse intestinal tract and comparative analysis with the genome of the closely related altered Schaedler flora strain ASF502.</title>
        <authorList>
            <person name="Miyake S."/>
            <person name="Soh M."/>
            <person name="Seedorf H."/>
        </authorList>
    </citation>
    <scope>NUCLEOTIDE SEQUENCE [LARGE SCALE GENOMIC DNA]</scope>
    <source>
        <strain evidence="2">DSM 106076</strain>
    </source>
</reference>
<proteinExistence type="predicted"/>
<keyword evidence="1" id="KW-0472">Membrane</keyword>
<dbReference type="AlphaFoldDB" id="A0A3R8L158"/>
<comment type="caution">
    <text evidence="2">The sequence shown here is derived from an EMBL/GenBank/DDBJ whole genome shotgun (WGS) entry which is preliminary data.</text>
</comment>
<evidence type="ECO:0000256" key="1">
    <source>
        <dbReference type="SAM" id="Phobius"/>
    </source>
</evidence>
<protein>
    <recommendedName>
        <fullName evidence="4">Pilus assembly protein</fullName>
    </recommendedName>
</protein>
<dbReference type="EMBL" id="RHJS01000002">
    <property type="protein sequence ID" value="RRK34198.1"/>
    <property type="molecule type" value="Genomic_DNA"/>
</dbReference>
<keyword evidence="1" id="KW-1133">Transmembrane helix</keyword>
<keyword evidence="3" id="KW-1185">Reference proteome</keyword>
<evidence type="ECO:0000313" key="3">
    <source>
        <dbReference type="Proteomes" id="UP000274920"/>
    </source>
</evidence>
<feature type="transmembrane region" description="Helical" evidence="1">
    <location>
        <begin position="20"/>
        <end position="40"/>
    </location>
</feature>
<dbReference type="RefSeq" id="WP_125129354.1">
    <property type="nucleotide sequence ID" value="NZ_RHJS01000002.1"/>
</dbReference>
<accession>A0A3R8L158</accession>
<keyword evidence="1" id="KW-0812">Transmembrane</keyword>
<name>A0A3R8L158_9FIRM</name>